<comment type="subcellular location">
    <subcellularLocation>
        <location evidence="1">Endosome</location>
    </subcellularLocation>
</comment>
<dbReference type="EMBL" id="MPUH01001414">
    <property type="protein sequence ID" value="OMJ67924.1"/>
    <property type="molecule type" value="Genomic_DNA"/>
</dbReference>
<evidence type="ECO:0000256" key="4">
    <source>
        <dbReference type="ARBA" id="ARBA00022927"/>
    </source>
</evidence>
<comment type="similarity">
    <text evidence="5 6">Belongs to the VPS28 family.</text>
</comment>
<dbReference type="Proteomes" id="UP000187209">
    <property type="component" value="Unassembled WGS sequence"/>
</dbReference>
<feature type="domain" description="VPS28 N-terminal" evidence="8">
    <location>
        <begin position="1"/>
        <end position="98"/>
    </location>
</feature>
<proteinExistence type="inferred from homology"/>
<dbReference type="AlphaFoldDB" id="A0A1R2ATS6"/>
<organism evidence="9 10">
    <name type="scientific">Stentor coeruleus</name>
    <dbReference type="NCBI Taxonomy" id="5963"/>
    <lineage>
        <taxon>Eukaryota</taxon>
        <taxon>Sar</taxon>
        <taxon>Alveolata</taxon>
        <taxon>Ciliophora</taxon>
        <taxon>Postciliodesmatophora</taxon>
        <taxon>Heterotrichea</taxon>
        <taxon>Heterotrichida</taxon>
        <taxon>Stentoridae</taxon>
        <taxon>Stentor</taxon>
    </lineage>
</organism>
<dbReference type="InterPro" id="IPR017899">
    <property type="entry name" value="VPS28_C"/>
</dbReference>
<dbReference type="OrthoDB" id="2671at2759"/>
<keyword evidence="4 5" id="KW-0653">Protein transport</keyword>
<dbReference type="Pfam" id="PF03997">
    <property type="entry name" value="VPS28"/>
    <property type="match status" value="1"/>
</dbReference>
<dbReference type="SUPFAM" id="SSF140427">
    <property type="entry name" value="VPS28 C-terminal domain-like"/>
    <property type="match status" value="1"/>
</dbReference>
<sequence length="202" mass="22612">MEIEFTQDEKEFFENEAIIYSIIRTVEVLEKAHLNDKISESDYDTLCRKLINQYKILIDGLGGSFNGLEAFMSKYGLSTSCKLSCKRLQLGITALDTHSTESDRPRTSNIIAVTQSFITANNALQLELRSVDKLIPILQDVVSSLGKVVGVPSSYIGGAKMQDWLITLSKMNAYEELSSEQAQQLDFDIDQAYRGFKECMGA</sequence>
<dbReference type="Gene3D" id="1.20.120.1130">
    <property type="match status" value="1"/>
</dbReference>
<comment type="function">
    <text evidence="5">Component of the ESCRT-I complex (endosomal sorting complex required for transport I), a regulator of vesicular trafficking process.</text>
</comment>
<evidence type="ECO:0000313" key="9">
    <source>
        <dbReference type="EMBL" id="OMJ67924.1"/>
    </source>
</evidence>
<evidence type="ECO:0000256" key="3">
    <source>
        <dbReference type="ARBA" id="ARBA00022753"/>
    </source>
</evidence>
<keyword evidence="3 5" id="KW-0967">Endosome</keyword>
<evidence type="ECO:0000256" key="5">
    <source>
        <dbReference type="PIRNR" id="PIRNR017535"/>
    </source>
</evidence>
<dbReference type="PROSITE" id="PS51313">
    <property type="entry name" value="VPS28_N"/>
    <property type="match status" value="1"/>
</dbReference>
<dbReference type="PIRSF" id="PIRSF017535">
    <property type="entry name" value="VPS28"/>
    <property type="match status" value="1"/>
</dbReference>
<dbReference type="InterPro" id="IPR007143">
    <property type="entry name" value="Vps28"/>
</dbReference>
<evidence type="ECO:0000256" key="2">
    <source>
        <dbReference type="ARBA" id="ARBA00022448"/>
    </source>
</evidence>
<dbReference type="InterPro" id="IPR037202">
    <property type="entry name" value="ESCRT_assembly_dom"/>
</dbReference>
<dbReference type="Gene3D" id="1.20.1440.200">
    <property type="match status" value="1"/>
</dbReference>
<evidence type="ECO:0000256" key="6">
    <source>
        <dbReference type="PROSITE-ProRule" id="PRU00642"/>
    </source>
</evidence>
<dbReference type="InterPro" id="IPR038358">
    <property type="entry name" value="VPS28_N_sf"/>
</dbReference>
<dbReference type="SUPFAM" id="SSF140111">
    <property type="entry name" value="Endosomal sorting complex assembly domain"/>
    <property type="match status" value="1"/>
</dbReference>
<evidence type="ECO:0000313" key="10">
    <source>
        <dbReference type="Proteomes" id="UP000187209"/>
    </source>
</evidence>
<dbReference type="PANTHER" id="PTHR12937">
    <property type="entry name" value="VACUOLAR PROTEIN SORTING 28, ISOFORM 2 VPS28"/>
    <property type="match status" value="1"/>
</dbReference>
<keyword evidence="2 5" id="KW-0813">Transport</keyword>
<dbReference type="GO" id="GO:0000813">
    <property type="term" value="C:ESCRT I complex"/>
    <property type="evidence" value="ECO:0007669"/>
    <property type="project" value="UniProtKB-UniRule"/>
</dbReference>
<feature type="domain" description="VPS28 C-terminal" evidence="7">
    <location>
        <begin position="105"/>
        <end position="201"/>
    </location>
</feature>
<name>A0A1R2ATS6_9CILI</name>
<accession>A0A1R2ATS6</accession>
<comment type="caution">
    <text evidence="9">The sequence shown here is derived from an EMBL/GenBank/DDBJ whole genome shotgun (WGS) entry which is preliminary data.</text>
</comment>
<evidence type="ECO:0000256" key="1">
    <source>
        <dbReference type="ARBA" id="ARBA00004177"/>
    </source>
</evidence>
<evidence type="ECO:0000259" key="7">
    <source>
        <dbReference type="PROSITE" id="PS51310"/>
    </source>
</evidence>
<dbReference type="GO" id="GO:0043328">
    <property type="term" value="P:protein transport to vacuole involved in ubiquitin-dependent protein catabolic process via the multivesicular body sorting pathway"/>
    <property type="evidence" value="ECO:0007669"/>
    <property type="project" value="TreeGrafter"/>
</dbReference>
<keyword evidence="10" id="KW-1185">Reference proteome</keyword>
<gene>
    <name evidence="9" type="ORF">SteCoe_34780</name>
</gene>
<dbReference type="PANTHER" id="PTHR12937:SF0">
    <property type="entry name" value="VACUOLAR PROTEIN SORTING-ASSOCIATED PROTEIN 28 HOMOLOG"/>
    <property type="match status" value="1"/>
</dbReference>
<protein>
    <recommendedName>
        <fullName evidence="5">Vacuolar protein sorting-associated protein 28 homolog</fullName>
    </recommendedName>
</protein>
<evidence type="ECO:0000259" key="8">
    <source>
        <dbReference type="PROSITE" id="PS51313"/>
    </source>
</evidence>
<dbReference type="GO" id="GO:0044877">
    <property type="term" value="F:protein-containing complex binding"/>
    <property type="evidence" value="ECO:0007669"/>
    <property type="project" value="TreeGrafter"/>
</dbReference>
<dbReference type="PROSITE" id="PS51310">
    <property type="entry name" value="VPS28_C"/>
    <property type="match status" value="1"/>
</dbReference>
<dbReference type="InterPro" id="IPR017898">
    <property type="entry name" value="VPS28_N"/>
</dbReference>
<reference evidence="9 10" key="1">
    <citation type="submission" date="2016-11" db="EMBL/GenBank/DDBJ databases">
        <title>The macronuclear genome of Stentor coeruleus: a giant cell with tiny introns.</title>
        <authorList>
            <person name="Slabodnick M."/>
            <person name="Ruby J.G."/>
            <person name="Reiff S.B."/>
            <person name="Swart E.C."/>
            <person name="Gosai S."/>
            <person name="Prabakaran S."/>
            <person name="Witkowska E."/>
            <person name="Larue G.E."/>
            <person name="Fisher S."/>
            <person name="Freeman R.M."/>
            <person name="Gunawardena J."/>
            <person name="Chu W."/>
            <person name="Stover N.A."/>
            <person name="Gregory B.D."/>
            <person name="Nowacki M."/>
            <person name="Derisi J."/>
            <person name="Roy S.W."/>
            <person name="Marshall W.F."/>
            <person name="Sood P."/>
        </authorList>
    </citation>
    <scope>NUCLEOTIDE SEQUENCE [LARGE SCALE GENOMIC DNA]</scope>
    <source>
        <strain evidence="9">WM001</strain>
    </source>
</reference>
<dbReference type="InterPro" id="IPR037206">
    <property type="entry name" value="VPS28_C_sf"/>
</dbReference>